<evidence type="ECO:0000313" key="3">
    <source>
        <dbReference type="Proteomes" id="UP000183255"/>
    </source>
</evidence>
<dbReference type="Gene3D" id="2.60.320.10">
    <property type="entry name" value="N-utilization substance G protein NusG, insert domain"/>
    <property type="match status" value="1"/>
</dbReference>
<gene>
    <name evidence="2" type="ORF">SAMN05421804_10866</name>
</gene>
<keyword evidence="1" id="KW-0812">Transmembrane</keyword>
<evidence type="ECO:0000256" key="1">
    <source>
        <dbReference type="SAM" id="Phobius"/>
    </source>
</evidence>
<proteinExistence type="predicted"/>
<reference evidence="2 3" key="1">
    <citation type="submission" date="2016-10" db="EMBL/GenBank/DDBJ databases">
        <authorList>
            <person name="de Groot N.N."/>
        </authorList>
    </citation>
    <scope>NUCLEOTIDE SEQUENCE [LARGE SCALE GENOMIC DNA]</scope>
    <source>
        <strain evidence="2 3">CGMCC 1.5058</strain>
    </source>
</reference>
<dbReference type="AlphaFoldDB" id="A0A1G8RDY6"/>
<dbReference type="EMBL" id="FNDZ01000008">
    <property type="protein sequence ID" value="SDJ15131.1"/>
    <property type="molecule type" value="Genomic_DNA"/>
</dbReference>
<protein>
    <submittedName>
        <fullName evidence="2">Uncharacterized protein</fullName>
    </submittedName>
</protein>
<dbReference type="Proteomes" id="UP000183255">
    <property type="component" value="Unassembled WGS sequence"/>
</dbReference>
<keyword evidence="1" id="KW-0472">Membrane</keyword>
<dbReference type="RefSeq" id="WP_051651685.1">
    <property type="nucleotide sequence ID" value="NZ_FNDZ01000008.1"/>
</dbReference>
<evidence type="ECO:0000313" key="2">
    <source>
        <dbReference type="EMBL" id="SDJ15131.1"/>
    </source>
</evidence>
<feature type="transmembrane region" description="Helical" evidence="1">
    <location>
        <begin position="36"/>
        <end position="55"/>
    </location>
</feature>
<accession>A0A1G8RDY6</accession>
<keyword evidence="1" id="KW-1133">Transmembrane helix</keyword>
<sequence length="161" mass="18567">MIPTFFHKSDTWEGNLTMISTFKEIYGSYPLKKWDIALLFFFVFLSFMPPLYFHLTQSPTVGDKVIIVEKDGKEIFRHALDETMAHEIKFPFIHNGESYEGNLELKDGAVKLHRLPEEIVPLSIHEDMGWISESYEVIVALPVKMVVRISSSEVDEVDITT</sequence>
<dbReference type="InterPro" id="IPR038690">
    <property type="entry name" value="NusG_2_sf"/>
</dbReference>
<organism evidence="2 3">
    <name type="scientific">Proteiniclasticum ruminis</name>
    <dbReference type="NCBI Taxonomy" id="398199"/>
    <lineage>
        <taxon>Bacteria</taxon>
        <taxon>Bacillati</taxon>
        <taxon>Bacillota</taxon>
        <taxon>Clostridia</taxon>
        <taxon>Eubacteriales</taxon>
        <taxon>Clostridiaceae</taxon>
        <taxon>Proteiniclasticum</taxon>
    </lineage>
</organism>
<dbReference type="Pfam" id="PF07009">
    <property type="entry name" value="NusG_II"/>
    <property type="match status" value="1"/>
</dbReference>
<name>A0A1G8RDY6_9CLOT</name>